<evidence type="ECO:0000313" key="1">
    <source>
        <dbReference type="EMBL" id="KAA9322963.1"/>
    </source>
</evidence>
<organism evidence="1 2">
    <name type="scientific">Lactobacillus jensenii</name>
    <dbReference type="NCBI Taxonomy" id="109790"/>
    <lineage>
        <taxon>Bacteria</taxon>
        <taxon>Bacillati</taxon>
        <taxon>Bacillota</taxon>
        <taxon>Bacilli</taxon>
        <taxon>Lactobacillales</taxon>
        <taxon>Lactobacillaceae</taxon>
        <taxon>Lactobacillus</taxon>
    </lineage>
</organism>
<gene>
    <name evidence="1" type="ORF">F6H94_04200</name>
</gene>
<reference evidence="1 2" key="1">
    <citation type="submission" date="2019-09" db="EMBL/GenBank/DDBJ databases">
        <title>Draft genome sequence assemblies of isolates from the urinary tract.</title>
        <authorList>
            <person name="Mores C.R."/>
            <person name="Putonti C."/>
            <person name="Wolfe A.J."/>
        </authorList>
    </citation>
    <scope>NUCLEOTIDE SEQUENCE [LARGE SCALE GENOMIC DNA]</scope>
    <source>
        <strain evidence="1 2">UMB246</strain>
    </source>
</reference>
<dbReference type="RefSeq" id="WP_006588866.1">
    <property type="nucleotide sequence ID" value="NZ_CATOVC010000001.1"/>
</dbReference>
<accession>A0A5N1IBF8</accession>
<sequence length="107" mass="12245">MTKGFTEKDRIILMKVAYLLWFARDAINFKPKFKERLEALSEEVGLLRGIKWIDTGLIKDNDGKIIDKDCEVTVSYDDAEVTVVFETNDGFTATSSFEIPEELGYIK</sequence>
<protein>
    <submittedName>
        <fullName evidence="1">Uncharacterized protein</fullName>
    </submittedName>
</protein>
<dbReference type="Proteomes" id="UP000327236">
    <property type="component" value="Unassembled WGS sequence"/>
</dbReference>
<proteinExistence type="predicted"/>
<name>A0A5N1IBF8_LACJE</name>
<dbReference type="EMBL" id="VYWW01000013">
    <property type="protein sequence ID" value="KAA9322963.1"/>
    <property type="molecule type" value="Genomic_DNA"/>
</dbReference>
<comment type="caution">
    <text evidence="1">The sequence shown here is derived from an EMBL/GenBank/DDBJ whole genome shotgun (WGS) entry which is preliminary data.</text>
</comment>
<dbReference type="AlphaFoldDB" id="A0A5N1IBF8"/>
<evidence type="ECO:0000313" key="2">
    <source>
        <dbReference type="Proteomes" id="UP000327236"/>
    </source>
</evidence>